<protein>
    <submittedName>
        <fullName evidence="1">Uncharacterized protein</fullName>
    </submittedName>
</protein>
<proteinExistence type="predicted"/>
<comment type="caution">
    <text evidence="1">The sequence shown here is derived from an EMBL/GenBank/DDBJ whole genome shotgun (WGS) entry which is preliminary data.</text>
</comment>
<keyword evidence="2" id="KW-1185">Reference proteome</keyword>
<evidence type="ECO:0000313" key="2">
    <source>
        <dbReference type="Proteomes" id="UP001418222"/>
    </source>
</evidence>
<reference evidence="1 2" key="1">
    <citation type="journal article" date="2022" name="Nat. Plants">
        <title>Genomes of leafy and leafless Platanthera orchids illuminate the evolution of mycoheterotrophy.</title>
        <authorList>
            <person name="Li M.H."/>
            <person name="Liu K.W."/>
            <person name="Li Z."/>
            <person name="Lu H.C."/>
            <person name="Ye Q.L."/>
            <person name="Zhang D."/>
            <person name="Wang J.Y."/>
            <person name="Li Y.F."/>
            <person name="Zhong Z.M."/>
            <person name="Liu X."/>
            <person name="Yu X."/>
            <person name="Liu D.K."/>
            <person name="Tu X.D."/>
            <person name="Liu B."/>
            <person name="Hao Y."/>
            <person name="Liao X.Y."/>
            <person name="Jiang Y.T."/>
            <person name="Sun W.H."/>
            <person name="Chen J."/>
            <person name="Chen Y.Q."/>
            <person name="Ai Y."/>
            <person name="Zhai J.W."/>
            <person name="Wu S.S."/>
            <person name="Zhou Z."/>
            <person name="Hsiao Y.Y."/>
            <person name="Wu W.L."/>
            <person name="Chen Y.Y."/>
            <person name="Lin Y.F."/>
            <person name="Hsu J.L."/>
            <person name="Li C.Y."/>
            <person name="Wang Z.W."/>
            <person name="Zhao X."/>
            <person name="Zhong W.Y."/>
            <person name="Ma X.K."/>
            <person name="Ma L."/>
            <person name="Huang J."/>
            <person name="Chen G.Z."/>
            <person name="Huang M.Z."/>
            <person name="Huang L."/>
            <person name="Peng D.H."/>
            <person name="Luo Y.B."/>
            <person name="Zou S.Q."/>
            <person name="Chen S.P."/>
            <person name="Lan S."/>
            <person name="Tsai W.C."/>
            <person name="Van de Peer Y."/>
            <person name="Liu Z.J."/>
        </authorList>
    </citation>
    <scope>NUCLEOTIDE SEQUENCE [LARGE SCALE GENOMIC DNA]</scope>
    <source>
        <strain evidence="1">Lor287</strain>
    </source>
</reference>
<organism evidence="1 2">
    <name type="scientific">Platanthera zijinensis</name>
    <dbReference type="NCBI Taxonomy" id="2320716"/>
    <lineage>
        <taxon>Eukaryota</taxon>
        <taxon>Viridiplantae</taxon>
        <taxon>Streptophyta</taxon>
        <taxon>Embryophyta</taxon>
        <taxon>Tracheophyta</taxon>
        <taxon>Spermatophyta</taxon>
        <taxon>Magnoliopsida</taxon>
        <taxon>Liliopsida</taxon>
        <taxon>Asparagales</taxon>
        <taxon>Orchidaceae</taxon>
        <taxon>Orchidoideae</taxon>
        <taxon>Orchideae</taxon>
        <taxon>Orchidinae</taxon>
        <taxon>Platanthera</taxon>
    </lineage>
</organism>
<name>A0AAP0FYC8_9ASPA</name>
<evidence type="ECO:0000313" key="1">
    <source>
        <dbReference type="EMBL" id="KAK8925708.1"/>
    </source>
</evidence>
<gene>
    <name evidence="1" type="ORF">KSP39_PZI018482</name>
</gene>
<dbReference type="Proteomes" id="UP001418222">
    <property type="component" value="Unassembled WGS sequence"/>
</dbReference>
<dbReference type="AlphaFoldDB" id="A0AAP0FYC8"/>
<sequence>MPESVAAIDSNESLRRFTFEPTDHFSVQSSTEFSEIRSGVSPVDEQKSGLFQIPSIKPQGVLSQILFDVCVPKNIEGWDIKADFVPELGSSAPPFQSHQMHQTVQVVGSGGKFEFTATSVVF</sequence>
<dbReference type="EMBL" id="JBBWWQ010000016">
    <property type="protein sequence ID" value="KAK8925708.1"/>
    <property type="molecule type" value="Genomic_DNA"/>
</dbReference>
<accession>A0AAP0FYC8</accession>